<evidence type="ECO:0000256" key="7">
    <source>
        <dbReference type="SAM" id="Phobius"/>
    </source>
</evidence>
<keyword evidence="10" id="KW-1185">Reference proteome</keyword>
<dbReference type="InterPro" id="IPR017441">
    <property type="entry name" value="Protein_kinase_ATP_BS"/>
</dbReference>
<evidence type="ECO:0000256" key="2">
    <source>
        <dbReference type="ARBA" id="ARBA00022741"/>
    </source>
</evidence>
<comment type="caution">
    <text evidence="9">The sequence shown here is derived from an EMBL/GenBank/DDBJ whole genome shotgun (WGS) entry which is preliminary data.</text>
</comment>
<evidence type="ECO:0000256" key="4">
    <source>
        <dbReference type="ARBA" id="ARBA00022840"/>
    </source>
</evidence>
<name>A0ABT5DXZ7_9BACT</name>
<dbReference type="SUPFAM" id="SSF56112">
    <property type="entry name" value="Protein kinase-like (PK-like)"/>
    <property type="match status" value="1"/>
</dbReference>
<dbReference type="InterPro" id="IPR008271">
    <property type="entry name" value="Ser/Thr_kinase_AS"/>
</dbReference>
<gene>
    <name evidence="9" type="ORF">POL25_16420</name>
</gene>
<dbReference type="GO" id="GO:0016301">
    <property type="term" value="F:kinase activity"/>
    <property type="evidence" value="ECO:0007669"/>
    <property type="project" value="UniProtKB-KW"/>
</dbReference>
<organism evidence="9 10">
    <name type="scientific">Nannocystis bainbridge</name>
    <dbReference type="NCBI Taxonomy" id="2995303"/>
    <lineage>
        <taxon>Bacteria</taxon>
        <taxon>Pseudomonadati</taxon>
        <taxon>Myxococcota</taxon>
        <taxon>Polyangia</taxon>
        <taxon>Nannocystales</taxon>
        <taxon>Nannocystaceae</taxon>
        <taxon>Nannocystis</taxon>
    </lineage>
</organism>
<dbReference type="Proteomes" id="UP001221686">
    <property type="component" value="Unassembled WGS sequence"/>
</dbReference>
<sequence length="627" mass="65792">MNGAAAPAPCPFCQQAHPEDMFVCPTAGKVLPLEGRLLDGKFRFTKLLGAGGMGAVWRAQNIRVRKAVAIKLMHPEFAGNPGILDRFKNEATAAGQIGNSHICDIYDFGQSVLGPYIVLEMLNGRSVGELVQQTGQVDPGLAVLIIRQALIGLDAAHAVGIVHRDLKPENIFLHEPSPGHLLVKLMDFGISKFSQAGSEGGGRTSAGVLMGTPEYMSPEQTEGAAGVDHRTDIWAMGAILYKALTGADAFHGATMAAILVAVSTKQPTPIAQLAPHVPPGLVAVVERCLAKEAGDRFASCSELSAALAPFEQLGAPLPAMASHTHAPPMTAMPMTGPPSSVPPPQASTVITGGPPPTSNPGFAPPVATMITGGPPISQPPIATNKPTWTGELGKGNIAEESWSLGRGEGTSTQPPMPTRSGGGKGMLILVVLLVLGAAATTVFFVMKPKATVTPPPPPESVAAGTAAPETKVETPPPDTKVETPPPDTKVETPPPDTKVETPPDTKVETPPPDPKDDKKDDPKKPTPKPKELISDADVPGLRLPGKMLWEKAKQYCDDSREAGLKTWRLPKSGEVLKFRKNPKLANRKVWTSEMSAGRVKVVDTNTGAVEEVAANTPKIDVTCVALK</sequence>
<proteinExistence type="predicted"/>
<feature type="compositionally biased region" description="Pro residues" evidence="6">
    <location>
        <begin position="474"/>
        <end position="496"/>
    </location>
</feature>
<dbReference type="InterPro" id="IPR000719">
    <property type="entry name" value="Prot_kinase_dom"/>
</dbReference>
<evidence type="ECO:0000259" key="8">
    <source>
        <dbReference type="PROSITE" id="PS50011"/>
    </source>
</evidence>
<evidence type="ECO:0000256" key="5">
    <source>
        <dbReference type="PROSITE-ProRule" id="PRU10141"/>
    </source>
</evidence>
<dbReference type="PROSITE" id="PS00108">
    <property type="entry name" value="PROTEIN_KINASE_ST"/>
    <property type="match status" value="1"/>
</dbReference>
<feature type="region of interest" description="Disordered" evidence="6">
    <location>
        <begin position="450"/>
        <end position="539"/>
    </location>
</feature>
<dbReference type="Pfam" id="PF00069">
    <property type="entry name" value="Pkinase"/>
    <property type="match status" value="1"/>
</dbReference>
<keyword evidence="7" id="KW-0472">Membrane</keyword>
<feature type="domain" description="Protein kinase" evidence="8">
    <location>
        <begin position="42"/>
        <end position="311"/>
    </location>
</feature>
<keyword evidence="4 5" id="KW-0067">ATP-binding</keyword>
<feature type="transmembrane region" description="Helical" evidence="7">
    <location>
        <begin position="426"/>
        <end position="446"/>
    </location>
</feature>
<dbReference type="Gene3D" id="1.10.510.10">
    <property type="entry name" value="Transferase(Phosphotransferase) domain 1"/>
    <property type="match status" value="1"/>
</dbReference>
<evidence type="ECO:0000313" key="10">
    <source>
        <dbReference type="Proteomes" id="UP001221686"/>
    </source>
</evidence>
<feature type="binding site" evidence="5">
    <location>
        <position position="71"/>
    </location>
    <ligand>
        <name>ATP</name>
        <dbReference type="ChEBI" id="CHEBI:30616"/>
    </ligand>
</feature>
<evidence type="ECO:0000256" key="3">
    <source>
        <dbReference type="ARBA" id="ARBA00022777"/>
    </source>
</evidence>
<evidence type="ECO:0000313" key="9">
    <source>
        <dbReference type="EMBL" id="MDC0718496.1"/>
    </source>
</evidence>
<dbReference type="Gene3D" id="3.30.200.20">
    <property type="entry name" value="Phosphorylase Kinase, domain 1"/>
    <property type="match status" value="1"/>
</dbReference>
<reference evidence="9 10" key="1">
    <citation type="submission" date="2022-11" db="EMBL/GenBank/DDBJ databases">
        <title>Minimal conservation of predation-associated metabolite biosynthetic gene clusters underscores biosynthetic potential of Myxococcota including descriptions for ten novel species: Archangium lansinium sp. nov., Myxococcus landrumus sp. nov., Nannocystis bai.</title>
        <authorList>
            <person name="Ahearne A."/>
            <person name="Stevens C."/>
            <person name="Dowd S."/>
        </authorList>
    </citation>
    <scope>NUCLEOTIDE SEQUENCE [LARGE SCALE GENOMIC DNA]</scope>
    <source>
        <strain evidence="9 10">BB15-2</strain>
    </source>
</reference>
<feature type="compositionally biased region" description="Basic and acidic residues" evidence="6">
    <location>
        <begin position="497"/>
        <end position="533"/>
    </location>
</feature>
<evidence type="ECO:0000256" key="1">
    <source>
        <dbReference type="ARBA" id="ARBA00022679"/>
    </source>
</evidence>
<keyword evidence="1" id="KW-0808">Transferase</keyword>
<dbReference type="EMBL" id="JAQNDL010000001">
    <property type="protein sequence ID" value="MDC0718496.1"/>
    <property type="molecule type" value="Genomic_DNA"/>
</dbReference>
<evidence type="ECO:0000256" key="6">
    <source>
        <dbReference type="SAM" id="MobiDB-lite"/>
    </source>
</evidence>
<dbReference type="InterPro" id="IPR011009">
    <property type="entry name" value="Kinase-like_dom_sf"/>
</dbReference>
<keyword evidence="7" id="KW-0812">Transmembrane</keyword>
<protein>
    <submittedName>
        <fullName evidence="9">Protein kinase</fullName>
    </submittedName>
</protein>
<accession>A0ABT5DXZ7</accession>
<dbReference type="CDD" id="cd14014">
    <property type="entry name" value="STKc_PknB_like"/>
    <property type="match status" value="1"/>
</dbReference>
<keyword evidence="7" id="KW-1133">Transmembrane helix</keyword>
<keyword evidence="3 9" id="KW-0418">Kinase</keyword>
<dbReference type="SMART" id="SM00220">
    <property type="entry name" value="S_TKc"/>
    <property type="match status" value="1"/>
</dbReference>
<keyword evidence="2 5" id="KW-0547">Nucleotide-binding</keyword>
<dbReference type="PANTHER" id="PTHR43289:SF6">
    <property type="entry name" value="SERINE_THREONINE-PROTEIN KINASE NEKL-3"/>
    <property type="match status" value="1"/>
</dbReference>
<dbReference type="PANTHER" id="PTHR43289">
    <property type="entry name" value="MITOGEN-ACTIVATED PROTEIN KINASE KINASE KINASE 20-RELATED"/>
    <property type="match status" value="1"/>
</dbReference>
<dbReference type="RefSeq" id="WP_272086975.1">
    <property type="nucleotide sequence ID" value="NZ_JAQNDL010000001.1"/>
</dbReference>
<dbReference type="PROSITE" id="PS50011">
    <property type="entry name" value="PROTEIN_KINASE_DOM"/>
    <property type="match status" value="1"/>
</dbReference>
<dbReference type="PROSITE" id="PS00107">
    <property type="entry name" value="PROTEIN_KINASE_ATP"/>
    <property type="match status" value="1"/>
</dbReference>